<evidence type="ECO:0000313" key="6">
    <source>
        <dbReference type="Proteomes" id="UP000694251"/>
    </source>
</evidence>
<dbReference type="PANTHER" id="PTHR13091">
    <property type="entry name" value="AMPLIFIED IN BREAST CANCER 2-RELATED"/>
    <property type="match status" value="1"/>
</dbReference>
<dbReference type="PANTHER" id="PTHR13091:SF0">
    <property type="entry name" value="NONSENSE-MEDIATED MRNA DECAY FACTOR SMG8"/>
    <property type="match status" value="1"/>
</dbReference>
<keyword evidence="2" id="KW-0866">Nonsense-mediated mRNA decay</keyword>
<dbReference type="Pfam" id="PF10220">
    <property type="entry name" value="Smg8_Smg9"/>
    <property type="match status" value="3"/>
</dbReference>
<evidence type="ECO:0000313" key="5">
    <source>
        <dbReference type="EMBL" id="KAG7572809.1"/>
    </source>
</evidence>
<evidence type="ECO:0000256" key="2">
    <source>
        <dbReference type="ARBA" id="ARBA00023161"/>
    </source>
</evidence>
<evidence type="ECO:0000256" key="4">
    <source>
        <dbReference type="SAM" id="MobiDB-lite"/>
    </source>
</evidence>
<gene>
    <name evidence="5" type="ORF">ISN44_As09g011620</name>
</gene>
<accession>A0A8T2AJE7</accession>
<feature type="compositionally biased region" description="Pro residues" evidence="4">
    <location>
        <begin position="1"/>
        <end position="10"/>
    </location>
</feature>
<evidence type="ECO:0000256" key="1">
    <source>
        <dbReference type="ARBA" id="ARBA00006443"/>
    </source>
</evidence>
<sequence>MNFPRPPPVPGLIRRPVGPSPPPPSPDPPQLLSQSNHHLPSSSNGVVVVGFLSRRPDDSSHLINQVLENNVFGSGKLNKILTVDKPDFQDWFRFRKICYYHEVDKGIVFVQFSPTRCPALSSSDSGFDSVLEEREFGDLQGLLFMFSVCHVIINIQEGSRFDTRLLKKFRVLQASKQALAPFVRSQTVLPLTSRLHSSSNNFSQVHSASSRGGGIVSRGGSSVSLKSGGGSYTSLFPGQCNPVTLFVFLDDFSDMLKSSSSVEDSTTTSSANDQSVNTGKLTRSELPTKNSGSVVVLSRPGSKSEGGLRKKLQSSLEAQVRFLIKKCRTLTGSDNNHVGSRSGSISSYAPLFSLDASKAVILLDRSNKKGEALEFASSLVDDVLNGKANSDSLLLENNCQMSTKEDVLCVKEFIYRCSDILRGKGGLAANSGSAGVGMVAVAAAAAAASTGSRKTYSAPQLPQLDEWLSCSHQILDGIITAKIVSTNEIDLRKKKSRERNMSPVKDEARSSKGPETLDIAVSLLGSGKGLNLKFSSLWCERAFPAAKDVYLKDLPSCYPTLVHEAHLQKALYTFRSMVRGPSVQIFTKRLQDECISIWESGRQLCDATSLTGKPCVHQRHNVDEQFLPGAEIMSHSSGYVFLHACACGRSRKLRCDPFDFDSANISFNCFPDCDKLLPSVKLPEIAHAGPIISSSWSLVRVGGSRYYEPSKGLLQSGFSAIQKFLLKLVLSSQKDDAPNDLLVGESEKACISRANVTMAKTIRTNIDSAPVTLATVTRGESVGNGSIGDKKISFGRGLPNLLMRKPFSEVVAGSKSTDLLFPPLQPSRHPPPALEKVVKQKVWNGLSEESVQDACNQECQEFKDISRDQETLGMSRGISATGNDLPLQNGSNPVPVNLKVAEKVTSSPVQKPLTAYIGFEHECPSGHRFLLNTDHLAKLGPSYSVPEEYFDPNSAESSKFKTDTSKLEKNIVYGKGRRKTNRMASGVNRMKNMDRSSQVVSKDNIFPGKKGNRNSADSEPINQHIHNLGANNQDNNGEDFGVAFSMLNRNLPIFMNCPHCSAAFGKKDSSDIKYAGTISQLQRIFLVTPQFPVVLATCPVIKFEESCLPLSIIDREQKLQFSLGCPVILPPDSFLSLRLPFVYGVQLEDGTQLPLMPSAQEPEKTAWIVKGTVLQFLTKENDLGEKLQT</sequence>
<feature type="region of interest" description="Disordered" evidence="4">
    <location>
        <begin position="994"/>
        <end position="1015"/>
    </location>
</feature>
<protein>
    <recommendedName>
        <fullName evidence="3">Nonsense-mediated mRNA decay factor SMG8</fullName>
    </recommendedName>
</protein>
<feature type="compositionally biased region" description="Low complexity" evidence="4">
    <location>
        <begin position="260"/>
        <end position="270"/>
    </location>
</feature>
<proteinExistence type="inferred from homology"/>
<reference evidence="5 6" key="1">
    <citation type="submission" date="2020-12" db="EMBL/GenBank/DDBJ databases">
        <title>Concerted genomic and epigenomic changes stabilize Arabidopsis allopolyploids.</title>
        <authorList>
            <person name="Chen Z."/>
        </authorList>
    </citation>
    <scope>NUCLEOTIDE SEQUENCE [LARGE SCALE GENOMIC DNA]</scope>
    <source>
        <strain evidence="5">As9502</strain>
        <tissue evidence="5">Leaf</tissue>
    </source>
</reference>
<feature type="compositionally biased region" description="Polar residues" evidence="4">
    <location>
        <begin position="271"/>
        <end position="293"/>
    </location>
</feature>
<feature type="region of interest" description="Disordered" evidence="4">
    <location>
        <begin position="1"/>
        <end position="37"/>
    </location>
</feature>
<dbReference type="EMBL" id="JAEFBJ010000009">
    <property type="protein sequence ID" value="KAG7572809.1"/>
    <property type="molecule type" value="Genomic_DNA"/>
</dbReference>
<dbReference type="InterPro" id="IPR019354">
    <property type="entry name" value="SMG8-like"/>
</dbReference>
<dbReference type="OrthoDB" id="63589at2759"/>
<name>A0A8T2AJE7_ARASU</name>
<feature type="region of interest" description="Disordered" evidence="4">
    <location>
        <begin position="260"/>
        <end position="310"/>
    </location>
</feature>
<evidence type="ECO:0000256" key="3">
    <source>
        <dbReference type="ARBA" id="ARBA00029509"/>
    </source>
</evidence>
<comment type="caution">
    <text evidence="5">The sequence shown here is derived from an EMBL/GenBank/DDBJ whole genome shotgun (WGS) entry which is preliminary data.</text>
</comment>
<dbReference type="AlphaFoldDB" id="A0A8T2AJE7"/>
<dbReference type="Proteomes" id="UP000694251">
    <property type="component" value="Chromosome 9"/>
</dbReference>
<feature type="compositionally biased region" description="Pro residues" evidence="4">
    <location>
        <begin position="18"/>
        <end position="29"/>
    </location>
</feature>
<keyword evidence="6" id="KW-1185">Reference proteome</keyword>
<organism evidence="5 6">
    <name type="scientific">Arabidopsis suecica</name>
    <name type="common">Swedish thale-cress</name>
    <name type="synonym">Cardaminopsis suecica</name>
    <dbReference type="NCBI Taxonomy" id="45249"/>
    <lineage>
        <taxon>Eukaryota</taxon>
        <taxon>Viridiplantae</taxon>
        <taxon>Streptophyta</taxon>
        <taxon>Embryophyta</taxon>
        <taxon>Tracheophyta</taxon>
        <taxon>Spermatophyta</taxon>
        <taxon>Magnoliopsida</taxon>
        <taxon>eudicotyledons</taxon>
        <taxon>Gunneridae</taxon>
        <taxon>Pentapetalae</taxon>
        <taxon>rosids</taxon>
        <taxon>malvids</taxon>
        <taxon>Brassicales</taxon>
        <taxon>Brassicaceae</taxon>
        <taxon>Camelineae</taxon>
        <taxon>Arabidopsis</taxon>
    </lineage>
</organism>
<comment type="similarity">
    <text evidence="1">Belongs to the SMG8 family.</text>
</comment>
<dbReference type="GO" id="GO:0000184">
    <property type="term" value="P:nuclear-transcribed mRNA catabolic process, nonsense-mediated decay"/>
    <property type="evidence" value="ECO:0007669"/>
    <property type="project" value="UniProtKB-KW"/>
</dbReference>